<dbReference type="GO" id="GO:0004149">
    <property type="term" value="F:dihydrolipoyllysine-residue succinyltransferase activity"/>
    <property type="evidence" value="ECO:0007669"/>
    <property type="project" value="UniProtKB-EC"/>
</dbReference>
<keyword evidence="7" id="KW-0450">Lipoyl</keyword>
<evidence type="ECO:0000256" key="8">
    <source>
        <dbReference type="ARBA" id="ARBA00023315"/>
    </source>
</evidence>
<dbReference type="Proteomes" id="UP000221165">
    <property type="component" value="Unassembled WGS sequence"/>
</dbReference>
<dbReference type="GO" id="GO:0006099">
    <property type="term" value="P:tricarboxylic acid cycle"/>
    <property type="evidence" value="ECO:0007669"/>
    <property type="project" value="UniProtKB-KW"/>
</dbReference>
<keyword evidence="12" id="KW-1185">Reference proteome</keyword>
<name>A0A2C6KE39_9APIC</name>
<dbReference type="AlphaFoldDB" id="A0A2C6KE39"/>
<proteinExistence type="inferred from homology"/>
<dbReference type="InterPro" id="IPR001078">
    <property type="entry name" value="2-oxoacid_DH_actylTfrase"/>
</dbReference>
<dbReference type="RefSeq" id="XP_067916547.1">
    <property type="nucleotide sequence ID" value="XM_068071477.1"/>
</dbReference>
<comment type="caution">
    <text evidence="11">The sequence shown here is derived from an EMBL/GenBank/DDBJ whole genome shotgun (WGS) entry which is preliminary data.</text>
</comment>
<dbReference type="PANTHER" id="PTHR43416">
    <property type="entry name" value="DIHYDROLIPOYLLYSINE-RESIDUE SUCCINYLTRANSFERASE COMPONENT OF 2-OXOGLUTARATE DEHYDROGENASE COMPLEX, MITOCHONDRIAL-RELATED"/>
    <property type="match status" value="1"/>
</dbReference>
<evidence type="ECO:0000256" key="6">
    <source>
        <dbReference type="ARBA" id="ARBA00022679"/>
    </source>
</evidence>
<evidence type="ECO:0000256" key="9">
    <source>
        <dbReference type="ARBA" id="ARBA00032406"/>
    </source>
</evidence>
<dbReference type="Pfam" id="PF00198">
    <property type="entry name" value="2-oxoacid_dh"/>
    <property type="match status" value="1"/>
</dbReference>
<organism evidence="11 12">
    <name type="scientific">Cystoisospora suis</name>
    <dbReference type="NCBI Taxonomy" id="483139"/>
    <lineage>
        <taxon>Eukaryota</taxon>
        <taxon>Sar</taxon>
        <taxon>Alveolata</taxon>
        <taxon>Apicomplexa</taxon>
        <taxon>Conoidasida</taxon>
        <taxon>Coccidia</taxon>
        <taxon>Eucoccidiorida</taxon>
        <taxon>Eimeriorina</taxon>
        <taxon>Sarcocystidae</taxon>
        <taxon>Cystoisospora</taxon>
    </lineage>
</organism>
<feature type="non-terminal residue" evidence="11">
    <location>
        <position position="1"/>
    </location>
</feature>
<dbReference type="OrthoDB" id="5391403at2759"/>
<dbReference type="Gene3D" id="3.30.559.10">
    <property type="entry name" value="Chloramphenicol acetyltransferase-like domain"/>
    <property type="match status" value="1"/>
</dbReference>
<evidence type="ECO:0000256" key="1">
    <source>
        <dbReference type="ARBA" id="ARBA00001938"/>
    </source>
</evidence>
<evidence type="ECO:0000256" key="7">
    <source>
        <dbReference type="ARBA" id="ARBA00022823"/>
    </source>
</evidence>
<feature type="domain" description="2-oxoacid dehydrogenase acyltransferase catalytic" evidence="10">
    <location>
        <begin position="4"/>
        <end position="72"/>
    </location>
</feature>
<keyword evidence="5" id="KW-0816">Tricarboxylic acid cycle</keyword>
<evidence type="ECO:0000256" key="3">
    <source>
        <dbReference type="ARBA" id="ARBA00007317"/>
    </source>
</evidence>
<dbReference type="EMBL" id="MIGC01011145">
    <property type="protein sequence ID" value="PHJ14812.1"/>
    <property type="molecule type" value="Genomic_DNA"/>
</dbReference>
<dbReference type="InterPro" id="IPR050537">
    <property type="entry name" value="2-oxoacid_dehydrogenase"/>
</dbReference>
<dbReference type="InterPro" id="IPR023213">
    <property type="entry name" value="CAT-like_dom_sf"/>
</dbReference>
<feature type="non-terminal residue" evidence="11">
    <location>
        <position position="72"/>
    </location>
</feature>
<dbReference type="PANTHER" id="PTHR43416:SF5">
    <property type="entry name" value="DIHYDROLIPOYLLYSINE-RESIDUE SUCCINYLTRANSFERASE COMPONENT OF 2-OXOGLUTARATE DEHYDROGENASE COMPLEX, MITOCHONDRIAL"/>
    <property type="match status" value="1"/>
</dbReference>
<evidence type="ECO:0000313" key="11">
    <source>
        <dbReference type="EMBL" id="PHJ14812.1"/>
    </source>
</evidence>
<dbReference type="GeneID" id="94434688"/>
<dbReference type="SUPFAM" id="SSF52777">
    <property type="entry name" value="CoA-dependent acyltransferases"/>
    <property type="match status" value="1"/>
</dbReference>
<evidence type="ECO:0000256" key="4">
    <source>
        <dbReference type="ARBA" id="ARBA00012945"/>
    </source>
</evidence>
<evidence type="ECO:0000313" key="12">
    <source>
        <dbReference type="Proteomes" id="UP000221165"/>
    </source>
</evidence>
<comment type="cofactor">
    <cofactor evidence="1">
        <name>(R)-lipoate</name>
        <dbReference type="ChEBI" id="CHEBI:83088"/>
    </cofactor>
</comment>
<protein>
    <recommendedName>
        <fullName evidence="4">dihydrolipoyllysine-residue succinyltransferase</fullName>
        <ecNumber evidence="4">2.3.1.61</ecNumber>
    </recommendedName>
    <alternativeName>
        <fullName evidence="9">2-oxoglutarate dehydrogenase complex component E2</fullName>
    </alternativeName>
</protein>
<evidence type="ECO:0000259" key="10">
    <source>
        <dbReference type="Pfam" id="PF00198"/>
    </source>
</evidence>
<evidence type="ECO:0000256" key="5">
    <source>
        <dbReference type="ARBA" id="ARBA00022532"/>
    </source>
</evidence>
<gene>
    <name evidence="11" type="ORF">CSUI_011378</name>
</gene>
<keyword evidence="8" id="KW-0012">Acyltransferase</keyword>
<sequence length="72" mass="7792">LDIDGRDIVYKNHIDISVAVATPKGLVVPVIRGCEQKTWPDIEKELAALATKARNNQIALEDMAGGTFTVSN</sequence>
<evidence type="ECO:0000256" key="2">
    <source>
        <dbReference type="ARBA" id="ARBA00005145"/>
    </source>
</evidence>
<keyword evidence="6 11" id="KW-0808">Transferase</keyword>
<dbReference type="EC" id="2.3.1.61" evidence="4"/>
<reference evidence="11 12" key="1">
    <citation type="journal article" date="2017" name="Int. J. Parasitol.">
        <title>The genome of the protozoan parasite Cystoisospora suis and a reverse vaccinology approach to identify vaccine candidates.</title>
        <authorList>
            <person name="Palmieri N."/>
            <person name="Shrestha A."/>
            <person name="Ruttkowski B."/>
            <person name="Beck T."/>
            <person name="Vogl C."/>
            <person name="Tomley F."/>
            <person name="Blake D.P."/>
            <person name="Joachim A."/>
        </authorList>
    </citation>
    <scope>NUCLEOTIDE SEQUENCE [LARGE SCALE GENOMIC DNA]</scope>
    <source>
        <strain evidence="11 12">Wien I</strain>
    </source>
</reference>
<comment type="pathway">
    <text evidence="2">Amino-acid degradation; L-lysine degradation via saccharopine pathway; glutaryl-CoA from L-lysine: step 6/6.</text>
</comment>
<dbReference type="VEuPathDB" id="ToxoDB:CSUI_011378"/>
<comment type="similarity">
    <text evidence="3">Belongs to the 2-oxoacid dehydrogenase family.</text>
</comment>
<accession>A0A2C6KE39</accession>